<dbReference type="Gene3D" id="1.10.1740.10">
    <property type="match status" value="1"/>
</dbReference>
<dbReference type="Pfam" id="PF04542">
    <property type="entry name" value="Sigma70_r2"/>
    <property type="match status" value="1"/>
</dbReference>
<evidence type="ECO:0000256" key="1">
    <source>
        <dbReference type="ARBA" id="ARBA00010641"/>
    </source>
</evidence>
<dbReference type="SUPFAM" id="SSF88946">
    <property type="entry name" value="Sigma2 domain of RNA polymerase sigma factors"/>
    <property type="match status" value="1"/>
</dbReference>
<evidence type="ECO:0000313" key="8">
    <source>
        <dbReference type="Proteomes" id="UP000190166"/>
    </source>
</evidence>
<sequence length="200" mass="23337">MKKENELNSELALFRHIAEGDELAFKELFECYRLRLFAFSLQFTHSRTDAEEVVQDVFLKIWKNRLNLTNIQLPQKYIYTMTRNQVFDHLSRVARNKRLHEQVWANIHESGDYTEQAVLVAETANIIQKAVNGLSSRKQSIYYLSRREGLSNQEIAVKLGISVPTVKNSLVEILRYIRTYMSSQYESSVLIMGILLSLFL</sequence>
<dbReference type="InterPro" id="IPR007627">
    <property type="entry name" value="RNA_pol_sigma70_r2"/>
</dbReference>
<gene>
    <name evidence="7" type="ORF">SAMN05660461_0272</name>
</gene>
<reference evidence="8" key="1">
    <citation type="submission" date="2017-02" db="EMBL/GenBank/DDBJ databases">
        <authorList>
            <person name="Varghese N."/>
            <person name="Submissions S."/>
        </authorList>
    </citation>
    <scope>NUCLEOTIDE SEQUENCE [LARGE SCALE GENOMIC DNA]</scope>
    <source>
        <strain evidence="8">DSM 18108</strain>
    </source>
</reference>
<dbReference type="InterPro" id="IPR039425">
    <property type="entry name" value="RNA_pol_sigma-70-like"/>
</dbReference>
<protein>
    <submittedName>
        <fullName evidence="7">RNA polymerase sigma-70 factor, ECF subfamily</fullName>
    </submittedName>
</protein>
<comment type="similarity">
    <text evidence="1">Belongs to the sigma-70 factor family. ECF subfamily.</text>
</comment>
<dbReference type="Pfam" id="PF08281">
    <property type="entry name" value="Sigma70_r4_2"/>
    <property type="match status" value="1"/>
</dbReference>
<name>A0A1T5N3W9_9BACT</name>
<dbReference type="GO" id="GO:0003677">
    <property type="term" value="F:DNA binding"/>
    <property type="evidence" value="ECO:0007669"/>
    <property type="project" value="InterPro"/>
</dbReference>
<dbReference type="InterPro" id="IPR013325">
    <property type="entry name" value="RNA_pol_sigma_r2"/>
</dbReference>
<dbReference type="NCBIfam" id="TIGR02985">
    <property type="entry name" value="Sig70_bacteroi1"/>
    <property type="match status" value="1"/>
</dbReference>
<accession>A0A1T5N3W9</accession>
<dbReference type="STRING" id="393003.SAMN05660461_0272"/>
<evidence type="ECO:0000256" key="2">
    <source>
        <dbReference type="ARBA" id="ARBA00023015"/>
    </source>
</evidence>
<dbReference type="InterPro" id="IPR036388">
    <property type="entry name" value="WH-like_DNA-bd_sf"/>
</dbReference>
<feature type="domain" description="RNA polymerase sigma factor 70 region 4 type 2" evidence="6">
    <location>
        <begin position="126"/>
        <end position="170"/>
    </location>
</feature>
<evidence type="ECO:0000259" key="5">
    <source>
        <dbReference type="Pfam" id="PF04542"/>
    </source>
</evidence>
<evidence type="ECO:0000259" key="6">
    <source>
        <dbReference type="Pfam" id="PF08281"/>
    </source>
</evidence>
<dbReference type="InterPro" id="IPR014284">
    <property type="entry name" value="RNA_pol_sigma-70_dom"/>
</dbReference>
<dbReference type="InterPro" id="IPR013249">
    <property type="entry name" value="RNA_pol_sigma70_r4_t2"/>
</dbReference>
<keyword evidence="8" id="KW-1185">Reference proteome</keyword>
<dbReference type="SUPFAM" id="SSF88659">
    <property type="entry name" value="Sigma3 and sigma4 domains of RNA polymerase sigma factors"/>
    <property type="match status" value="1"/>
</dbReference>
<dbReference type="InterPro" id="IPR014327">
    <property type="entry name" value="RNA_pol_sigma70_bacteroid"/>
</dbReference>
<dbReference type="Proteomes" id="UP000190166">
    <property type="component" value="Unassembled WGS sequence"/>
</dbReference>
<dbReference type="RefSeq" id="WP_079467620.1">
    <property type="nucleotide sequence ID" value="NZ_FUZZ01000001.1"/>
</dbReference>
<dbReference type="EMBL" id="FUZZ01000001">
    <property type="protein sequence ID" value="SKC95182.1"/>
    <property type="molecule type" value="Genomic_DNA"/>
</dbReference>
<feature type="domain" description="RNA polymerase sigma-70 region 2" evidence="5">
    <location>
        <begin position="28"/>
        <end position="95"/>
    </location>
</feature>
<dbReference type="PANTHER" id="PTHR43133">
    <property type="entry name" value="RNA POLYMERASE ECF-TYPE SIGMA FACTO"/>
    <property type="match status" value="1"/>
</dbReference>
<keyword evidence="4" id="KW-0804">Transcription</keyword>
<keyword evidence="2" id="KW-0805">Transcription regulation</keyword>
<organism evidence="7 8">
    <name type="scientific">Chitinophaga ginsengisegetis</name>
    <dbReference type="NCBI Taxonomy" id="393003"/>
    <lineage>
        <taxon>Bacteria</taxon>
        <taxon>Pseudomonadati</taxon>
        <taxon>Bacteroidota</taxon>
        <taxon>Chitinophagia</taxon>
        <taxon>Chitinophagales</taxon>
        <taxon>Chitinophagaceae</taxon>
        <taxon>Chitinophaga</taxon>
    </lineage>
</organism>
<evidence type="ECO:0000256" key="3">
    <source>
        <dbReference type="ARBA" id="ARBA00023082"/>
    </source>
</evidence>
<evidence type="ECO:0000256" key="4">
    <source>
        <dbReference type="ARBA" id="ARBA00023163"/>
    </source>
</evidence>
<evidence type="ECO:0000313" key="7">
    <source>
        <dbReference type="EMBL" id="SKC95182.1"/>
    </source>
</evidence>
<dbReference type="Gene3D" id="1.10.10.10">
    <property type="entry name" value="Winged helix-like DNA-binding domain superfamily/Winged helix DNA-binding domain"/>
    <property type="match status" value="1"/>
</dbReference>
<keyword evidence="3" id="KW-0731">Sigma factor</keyword>
<dbReference type="InterPro" id="IPR013324">
    <property type="entry name" value="RNA_pol_sigma_r3/r4-like"/>
</dbReference>
<dbReference type="GO" id="GO:0006352">
    <property type="term" value="P:DNA-templated transcription initiation"/>
    <property type="evidence" value="ECO:0007669"/>
    <property type="project" value="InterPro"/>
</dbReference>
<dbReference type="PANTHER" id="PTHR43133:SF46">
    <property type="entry name" value="RNA POLYMERASE SIGMA-70 FACTOR ECF SUBFAMILY"/>
    <property type="match status" value="1"/>
</dbReference>
<proteinExistence type="inferred from homology"/>
<dbReference type="GO" id="GO:0016987">
    <property type="term" value="F:sigma factor activity"/>
    <property type="evidence" value="ECO:0007669"/>
    <property type="project" value="UniProtKB-KW"/>
</dbReference>
<dbReference type="AlphaFoldDB" id="A0A1T5N3W9"/>
<dbReference type="NCBIfam" id="TIGR02937">
    <property type="entry name" value="sigma70-ECF"/>
    <property type="match status" value="1"/>
</dbReference>